<comment type="caution">
    <text evidence="1">The sequence shown here is derived from an EMBL/GenBank/DDBJ whole genome shotgun (WGS) entry which is preliminary data.</text>
</comment>
<dbReference type="AlphaFoldDB" id="A0A1L9NXA9"/>
<keyword evidence="2" id="KW-1185">Reference proteome</keyword>
<reference evidence="1 2" key="1">
    <citation type="submission" date="2016-10" db="EMBL/GenBank/DDBJ databases">
        <title>Genome sequence of Planktotalea frisia SH6-1.</title>
        <authorList>
            <person name="Poehlein A."/>
            <person name="Bakenhus I."/>
            <person name="Voget S."/>
            <person name="Brinkhoff T."/>
            <person name="Simon M."/>
        </authorList>
    </citation>
    <scope>NUCLEOTIDE SEQUENCE [LARGE SCALE GENOMIC DNA]</scope>
    <source>
        <strain evidence="1 2">SH6-1</strain>
    </source>
</reference>
<gene>
    <name evidence="1" type="ORF">PFRI_17980</name>
</gene>
<dbReference type="Proteomes" id="UP000184514">
    <property type="component" value="Unassembled WGS sequence"/>
</dbReference>
<sequence length="47" mass="5006">MFRLIRLPIMFGAAFVLGVFSERNAALDKCLDAGGAMKSGVCRGVSE</sequence>
<name>A0A1L9NXA9_9RHOB</name>
<protein>
    <submittedName>
        <fullName evidence="1">Uncharacterized protein</fullName>
    </submittedName>
</protein>
<evidence type="ECO:0000313" key="2">
    <source>
        <dbReference type="Proteomes" id="UP000184514"/>
    </source>
</evidence>
<dbReference type="STRING" id="696762.PFRI_17980"/>
<proteinExistence type="predicted"/>
<organism evidence="1 2">
    <name type="scientific">Planktotalea frisia</name>
    <dbReference type="NCBI Taxonomy" id="696762"/>
    <lineage>
        <taxon>Bacteria</taxon>
        <taxon>Pseudomonadati</taxon>
        <taxon>Pseudomonadota</taxon>
        <taxon>Alphaproteobacteria</taxon>
        <taxon>Rhodobacterales</taxon>
        <taxon>Paracoccaceae</taxon>
        <taxon>Planktotalea</taxon>
    </lineage>
</organism>
<dbReference type="EMBL" id="MLCB01000126">
    <property type="protein sequence ID" value="OJI93897.1"/>
    <property type="molecule type" value="Genomic_DNA"/>
</dbReference>
<evidence type="ECO:0000313" key="1">
    <source>
        <dbReference type="EMBL" id="OJI93897.1"/>
    </source>
</evidence>
<accession>A0A1L9NXA9</accession>